<dbReference type="InterPro" id="IPR008207">
    <property type="entry name" value="Sig_transdc_His_kin_Hpt_dom"/>
</dbReference>
<organism evidence="3">
    <name type="scientific">Aureoumbra lagunensis</name>
    <dbReference type="NCBI Taxonomy" id="44058"/>
    <lineage>
        <taxon>Eukaryota</taxon>
        <taxon>Sar</taxon>
        <taxon>Stramenopiles</taxon>
        <taxon>Ochrophyta</taxon>
        <taxon>Pelagophyceae</taxon>
        <taxon>Pelagomonadales</taxon>
        <taxon>Aureoumbra</taxon>
    </lineage>
</organism>
<dbReference type="PROSITE" id="PS50894">
    <property type="entry name" value="HPT"/>
    <property type="match status" value="1"/>
</dbReference>
<dbReference type="AlphaFoldDB" id="A0A7S3K4T4"/>
<dbReference type="Gene3D" id="1.20.120.160">
    <property type="entry name" value="HPT domain"/>
    <property type="match status" value="1"/>
</dbReference>
<dbReference type="GO" id="GO:0000160">
    <property type="term" value="P:phosphorelay signal transduction system"/>
    <property type="evidence" value="ECO:0007669"/>
    <property type="project" value="InterPro"/>
</dbReference>
<name>A0A7S3K4T4_9STRA</name>
<sequence>MGKELPEPDESNAVVEWESEIVTELHEDGMFEEMTTMAASEFVGHMNDLSKMKEQTKEEWEQWPPWKVAHSVKGLCLSLGFARLAKYAKAVESLKVDIEPDDIPEIIKVMQNLFDEAMAEVKSKTNEP</sequence>
<protein>
    <recommendedName>
        <fullName evidence="2">HPt domain-containing protein</fullName>
    </recommendedName>
</protein>
<feature type="modified residue" description="Phosphohistidine" evidence="1">
    <location>
        <position position="70"/>
    </location>
</feature>
<dbReference type="EMBL" id="HBIJ01023817">
    <property type="protein sequence ID" value="CAE0374967.1"/>
    <property type="molecule type" value="Transcribed_RNA"/>
</dbReference>
<evidence type="ECO:0000256" key="1">
    <source>
        <dbReference type="PROSITE-ProRule" id="PRU00110"/>
    </source>
</evidence>
<feature type="domain" description="HPt" evidence="2">
    <location>
        <begin position="27"/>
        <end position="124"/>
    </location>
</feature>
<gene>
    <name evidence="3" type="ORF">ALAG00032_LOCUS15771</name>
</gene>
<dbReference type="InterPro" id="IPR036641">
    <property type="entry name" value="HPT_dom_sf"/>
</dbReference>
<evidence type="ECO:0000313" key="3">
    <source>
        <dbReference type="EMBL" id="CAE0374967.1"/>
    </source>
</evidence>
<accession>A0A7S3K4T4</accession>
<reference evidence="3" key="1">
    <citation type="submission" date="2021-01" db="EMBL/GenBank/DDBJ databases">
        <authorList>
            <person name="Corre E."/>
            <person name="Pelletier E."/>
            <person name="Niang G."/>
            <person name="Scheremetjew M."/>
            <person name="Finn R."/>
            <person name="Kale V."/>
            <person name="Holt S."/>
            <person name="Cochrane G."/>
            <person name="Meng A."/>
            <person name="Brown T."/>
            <person name="Cohen L."/>
        </authorList>
    </citation>
    <scope>NUCLEOTIDE SEQUENCE</scope>
    <source>
        <strain evidence="3">CCMP1510</strain>
    </source>
</reference>
<evidence type="ECO:0000259" key="2">
    <source>
        <dbReference type="PROSITE" id="PS50894"/>
    </source>
</evidence>
<keyword evidence="1" id="KW-0597">Phosphoprotein</keyword>
<proteinExistence type="predicted"/>
<dbReference type="SUPFAM" id="SSF47226">
    <property type="entry name" value="Histidine-containing phosphotransfer domain, HPT domain"/>
    <property type="match status" value="1"/>
</dbReference>